<dbReference type="Pfam" id="PF06094">
    <property type="entry name" value="GGACT"/>
    <property type="match status" value="1"/>
</dbReference>
<dbReference type="RefSeq" id="WP_160547044.1">
    <property type="nucleotide sequence ID" value="NZ_JBHLUU010000122.1"/>
</dbReference>
<accession>A0ABV6KWV5</accession>
<feature type="domain" description="Gamma-glutamylcyclotransferase AIG2-like" evidence="2">
    <location>
        <begin position="6"/>
        <end position="123"/>
    </location>
</feature>
<protein>
    <submittedName>
        <fullName evidence="3">Gamma-glutamylcyclotransferase</fullName>
    </submittedName>
</protein>
<dbReference type="PANTHER" id="PTHR12935">
    <property type="entry name" value="GAMMA-GLUTAMYLCYCLOTRANSFERASE"/>
    <property type="match status" value="1"/>
</dbReference>
<evidence type="ECO:0000313" key="4">
    <source>
        <dbReference type="Proteomes" id="UP001589738"/>
    </source>
</evidence>
<comment type="caution">
    <text evidence="3">The sequence shown here is derived from an EMBL/GenBank/DDBJ whole genome shotgun (WGS) entry which is preliminary data.</text>
</comment>
<name>A0ABV6KWV5_9BACI</name>
<dbReference type="InterPro" id="IPR013024">
    <property type="entry name" value="GGCT-like"/>
</dbReference>
<dbReference type="CDD" id="cd06661">
    <property type="entry name" value="GGCT_like"/>
    <property type="match status" value="2"/>
</dbReference>
<dbReference type="InterPro" id="IPR017939">
    <property type="entry name" value="G-Glutamylcylcotransferase"/>
</dbReference>
<evidence type="ECO:0000256" key="1">
    <source>
        <dbReference type="ARBA" id="ARBA00023239"/>
    </source>
</evidence>
<reference evidence="3 4" key="1">
    <citation type="submission" date="2024-09" db="EMBL/GenBank/DDBJ databases">
        <authorList>
            <person name="Sun Q."/>
            <person name="Mori K."/>
        </authorList>
    </citation>
    <scope>NUCLEOTIDE SEQUENCE [LARGE SCALE GENOMIC DNA]</scope>
    <source>
        <strain evidence="3 4">CGMCC 1.9126</strain>
    </source>
</reference>
<dbReference type="InterPro" id="IPR036568">
    <property type="entry name" value="GGCT-like_sf"/>
</dbReference>
<dbReference type="PANTHER" id="PTHR12935:SF0">
    <property type="entry name" value="GAMMA-GLUTAMYLCYCLOTRANSFERASE"/>
    <property type="match status" value="1"/>
</dbReference>
<dbReference type="Gene3D" id="3.10.490.10">
    <property type="entry name" value="Gamma-glutamyl cyclotransferase-like"/>
    <property type="match status" value="2"/>
</dbReference>
<evidence type="ECO:0000259" key="2">
    <source>
        <dbReference type="Pfam" id="PF06094"/>
    </source>
</evidence>
<proteinExistence type="predicted"/>
<organism evidence="3 4">
    <name type="scientific">Robertmurraya beringensis</name>
    <dbReference type="NCBI Taxonomy" id="641660"/>
    <lineage>
        <taxon>Bacteria</taxon>
        <taxon>Bacillati</taxon>
        <taxon>Bacillota</taxon>
        <taxon>Bacilli</taxon>
        <taxon>Bacillales</taxon>
        <taxon>Bacillaceae</taxon>
        <taxon>Robertmurraya</taxon>
    </lineage>
</organism>
<dbReference type="SUPFAM" id="SSF110857">
    <property type="entry name" value="Gamma-glutamyl cyclotransferase-like"/>
    <property type="match status" value="2"/>
</dbReference>
<dbReference type="InterPro" id="IPR009288">
    <property type="entry name" value="AIG2-like_dom"/>
</dbReference>
<sequence length="287" mass="32728">MDTITLFVYGTLRKHETNHGLIREATCIAEQAWVNGELFDTGNGYPTLELNNSGKVHGELYEVSKNLLPLLDALEDFEEGRESNLYDRTNVTVHTDKGTKGALVYVNVDESSKNEKITHGDWKLHRFMENPPEQVYYFAYGSCMDDERFRKAGVDHCFKNLVGAAVLKGYSMKYLFRVSDGGRADIVEDGGETEGLVYLTPYEGVDYLFVREGFYGGWYRPTFVDVDIDGETLKDVLTFHVYNKMPELSPPDHYSTEILRGAKGRLSDSYYQYLLTELDRLKKSSHS</sequence>
<gene>
    <name evidence="3" type="ORF">ACFFHF_20120</name>
</gene>
<keyword evidence="1" id="KW-0456">Lyase</keyword>
<evidence type="ECO:0000313" key="3">
    <source>
        <dbReference type="EMBL" id="MFC0477500.1"/>
    </source>
</evidence>
<dbReference type="EMBL" id="JBHLUU010000122">
    <property type="protein sequence ID" value="MFC0477500.1"/>
    <property type="molecule type" value="Genomic_DNA"/>
</dbReference>
<keyword evidence="4" id="KW-1185">Reference proteome</keyword>
<dbReference type="Proteomes" id="UP001589738">
    <property type="component" value="Unassembled WGS sequence"/>
</dbReference>